<evidence type="ECO:0000259" key="23">
    <source>
        <dbReference type="PROSITE" id="PS50855"/>
    </source>
</evidence>
<dbReference type="EC" id="1.10.3.-" evidence="22"/>
<feature type="transmembrane region" description="Helical" evidence="22">
    <location>
        <begin position="319"/>
        <end position="338"/>
    </location>
</feature>
<feature type="transmembrane region" description="Helical" evidence="22">
    <location>
        <begin position="289"/>
        <end position="307"/>
    </location>
</feature>
<dbReference type="PANTHER" id="PTHR10422:SF35">
    <property type="entry name" value="CYTOCHROME BO(3) UBIQUINOL OXIDASE SUBUNIT 1"/>
    <property type="match status" value="1"/>
</dbReference>
<keyword evidence="10 22" id="KW-0479">Metal-binding</keyword>
<dbReference type="Proteomes" id="UP000199668">
    <property type="component" value="Unassembled WGS sequence"/>
</dbReference>
<dbReference type="GO" id="GO:0005507">
    <property type="term" value="F:copper ion binding"/>
    <property type="evidence" value="ECO:0007669"/>
    <property type="project" value="UniProtKB-UniRule"/>
</dbReference>
<dbReference type="Pfam" id="PF00115">
    <property type="entry name" value="COX1"/>
    <property type="match status" value="1"/>
</dbReference>
<evidence type="ECO:0000256" key="13">
    <source>
        <dbReference type="ARBA" id="ARBA00022982"/>
    </source>
</evidence>
<comment type="pathway">
    <text evidence="3 22">Energy metabolism; oxidative phosphorylation.</text>
</comment>
<dbReference type="InterPro" id="IPR036927">
    <property type="entry name" value="Cyt_c_oxase-like_su1_sf"/>
</dbReference>
<dbReference type="GO" id="GO:0020037">
    <property type="term" value="F:heme binding"/>
    <property type="evidence" value="ECO:0007669"/>
    <property type="project" value="UniProtKB-UniRule"/>
</dbReference>
<keyword evidence="7 21" id="KW-0349">Heme</keyword>
<dbReference type="InterPro" id="IPR014233">
    <property type="entry name" value="QoxB"/>
</dbReference>
<sequence>MNLESIKKFLLEDFFVTGDPFIYAADIMIGLTSILIIAVLTYFKKWKWLWNEWITSVDHKKIGIMYMIASLMMLIRAGIDALMMRTQLMLPSMNFLDSQQYNEIFTTHGVVMLLFMAMPFLFGLINVAMPLQIGARDVAFPYLNSLSFWLFFFGAMLFNLSFVIGGSPDAGWVNYPTLAGEKLSPGPSINYYLLSLQISGLGTLMSGINFIATIIKMRAPGMTLMRMPIFTWSTLITSIIIVFAFPVLTIALALLTIDRIFGSHFFTVAGEGLPMMYVNMFWLWGHPEVYILILPAFGIFSEIISTFARKGLFGYRAMVYSMIVISLLSFVVWVHHFFTMGNSPAVNSVFSISTMAIAVPTGVKIFNWLLTLYKGKIKMSAANLWALGFIPIFVIGGATGVMLASAPADYQYHNSYFLVSHFHYVLISGTVFSIFAGLHYWWPKMFGHTLNETLGKWGFWLFAIGFNLTFFPMYIVGLMGMTRRVNTYSADAGWTSLNFIETIGAYLMGIAFLIIVYNIYYSARHGRRDQTGDPWNGRTLEWSIPSPAPEYNFAHIPRVEGIDTYWLTKKDNRKEPSNHSTYKAIHMPNNSGQPFFMSLFFFIAGFGLVFEWIPIAITGTLGIGAVMIVRSFDEDKGYHIPAWKIKKTEMKQRGQNHEVNK</sequence>
<keyword evidence="25" id="KW-1185">Reference proteome</keyword>
<dbReference type="GO" id="GO:0004129">
    <property type="term" value="F:cytochrome-c oxidase activity"/>
    <property type="evidence" value="ECO:0007669"/>
    <property type="project" value="UniProtKB-UniRule"/>
</dbReference>
<feature type="domain" description="Cytochrome oxidase subunit I profile" evidence="23">
    <location>
        <begin position="44"/>
        <end position="560"/>
    </location>
</feature>
<feature type="transmembrane region" description="Helical" evidence="22">
    <location>
        <begin position="64"/>
        <end position="84"/>
    </location>
</feature>
<organism evidence="24 25">
    <name type="scientific">Salibacterium qingdaonense</name>
    <dbReference type="NCBI Taxonomy" id="266892"/>
    <lineage>
        <taxon>Bacteria</taxon>
        <taxon>Bacillati</taxon>
        <taxon>Bacillota</taxon>
        <taxon>Bacilli</taxon>
        <taxon>Bacillales</taxon>
        <taxon>Bacillaceae</taxon>
    </lineage>
</organism>
<dbReference type="OrthoDB" id="9759913at2"/>
<dbReference type="GO" id="GO:0015990">
    <property type="term" value="P:electron transport coupled proton transport"/>
    <property type="evidence" value="ECO:0007669"/>
    <property type="project" value="TreeGrafter"/>
</dbReference>
<feature type="transmembrane region" description="Helical" evidence="22">
    <location>
        <begin position="146"/>
        <end position="165"/>
    </location>
</feature>
<keyword evidence="18 22" id="KW-0406">Ion transport</keyword>
<evidence type="ECO:0000313" key="24">
    <source>
        <dbReference type="EMBL" id="SFL55322.1"/>
    </source>
</evidence>
<comment type="subcellular location">
    <subcellularLocation>
        <location evidence="2 22">Cell membrane</location>
        <topology evidence="2 22">Multi-pass membrane protein</topology>
    </subcellularLocation>
</comment>
<dbReference type="GO" id="GO:0006119">
    <property type="term" value="P:oxidative phosphorylation"/>
    <property type="evidence" value="ECO:0007669"/>
    <property type="project" value="UniProtKB-UniPathway"/>
</dbReference>
<dbReference type="GO" id="GO:0005886">
    <property type="term" value="C:plasma membrane"/>
    <property type="evidence" value="ECO:0007669"/>
    <property type="project" value="UniProtKB-SubCell"/>
</dbReference>
<dbReference type="InterPro" id="IPR000883">
    <property type="entry name" value="Cyt_C_Oxase_1"/>
</dbReference>
<dbReference type="GO" id="GO:0022904">
    <property type="term" value="P:respiratory electron transport chain"/>
    <property type="evidence" value="ECO:0007669"/>
    <property type="project" value="TreeGrafter"/>
</dbReference>
<dbReference type="RefSeq" id="WP_090925395.1">
    <property type="nucleotide sequence ID" value="NZ_FOTY01000002.1"/>
</dbReference>
<comment type="cofactor">
    <cofactor evidence="22">
        <name>Cu cation</name>
        <dbReference type="ChEBI" id="CHEBI:23378"/>
    </cofactor>
    <text evidence="22">Binds a copper B center.</text>
</comment>
<keyword evidence="9 21" id="KW-0812">Transmembrane</keyword>
<dbReference type="PRINTS" id="PR01165">
    <property type="entry name" value="CYCOXIDASEI"/>
</dbReference>
<protein>
    <recommendedName>
        <fullName evidence="22">Quinol oxidase subunit 1</fullName>
        <ecNumber evidence="22">1.10.3.-</ecNumber>
    </recommendedName>
</protein>
<feature type="transmembrane region" description="Helical" evidence="22">
    <location>
        <begin position="104"/>
        <end position="125"/>
    </location>
</feature>
<evidence type="ECO:0000256" key="2">
    <source>
        <dbReference type="ARBA" id="ARBA00004651"/>
    </source>
</evidence>
<feature type="transmembrane region" description="Helical" evidence="22">
    <location>
        <begin position="454"/>
        <end position="479"/>
    </location>
</feature>
<dbReference type="Gene3D" id="1.20.210.10">
    <property type="entry name" value="Cytochrome c oxidase-like, subunit I domain"/>
    <property type="match status" value="1"/>
</dbReference>
<evidence type="ECO:0000256" key="21">
    <source>
        <dbReference type="RuleBase" id="RU000370"/>
    </source>
</evidence>
<keyword evidence="13 21" id="KW-0249">Electron transport</keyword>
<evidence type="ECO:0000256" key="9">
    <source>
        <dbReference type="ARBA" id="ARBA00022692"/>
    </source>
</evidence>
<evidence type="ECO:0000256" key="17">
    <source>
        <dbReference type="ARBA" id="ARBA00023008"/>
    </source>
</evidence>
<keyword evidence="15 22" id="KW-0560">Oxidoreductase</keyword>
<dbReference type="PANTHER" id="PTHR10422">
    <property type="entry name" value="CYTOCHROME C OXIDASE SUBUNIT 1"/>
    <property type="match status" value="1"/>
</dbReference>
<evidence type="ECO:0000256" key="22">
    <source>
        <dbReference type="RuleBase" id="RU367144"/>
    </source>
</evidence>
<evidence type="ECO:0000256" key="20">
    <source>
        <dbReference type="ARBA" id="ARBA00047816"/>
    </source>
</evidence>
<comment type="catalytic activity">
    <reaction evidence="1 22">
        <text>2 a quinol + O2 = 2 a quinone + 2 H2O</text>
        <dbReference type="Rhea" id="RHEA:55376"/>
        <dbReference type="ChEBI" id="CHEBI:15377"/>
        <dbReference type="ChEBI" id="CHEBI:15379"/>
        <dbReference type="ChEBI" id="CHEBI:24646"/>
        <dbReference type="ChEBI" id="CHEBI:132124"/>
    </reaction>
</comment>
<dbReference type="CDD" id="cd01662">
    <property type="entry name" value="Ubiquinol_Oxidase_I"/>
    <property type="match status" value="1"/>
</dbReference>
<evidence type="ECO:0000256" key="5">
    <source>
        <dbReference type="ARBA" id="ARBA00022448"/>
    </source>
</evidence>
<evidence type="ECO:0000256" key="18">
    <source>
        <dbReference type="ARBA" id="ARBA00023065"/>
    </source>
</evidence>
<proteinExistence type="inferred from homology"/>
<accession>A0A1I4ILV7</accession>
<dbReference type="EMBL" id="FOTY01000002">
    <property type="protein sequence ID" value="SFL55322.1"/>
    <property type="molecule type" value="Genomic_DNA"/>
</dbReference>
<evidence type="ECO:0000256" key="15">
    <source>
        <dbReference type="ARBA" id="ARBA00023002"/>
    </source>
</evidence>
<dbReference type="InterPro" id="IPR023616">
    <property type="entry name" value="Cyt_c_oxase-like_su1_dom"/>
</dbReference>
<evidence type="ECO:0000256" key="14">
    <source>
        <dbReference type="ARBA" id="ARBA00022989"/>
    </source>
</evidence>
<evidence type="ECO:0000256" key="16">
    <source>
        <dbReference type="ARBA" id="ARBA00023004"/>
    </source>
</evidence>
<reference evidence="24 25" key="1">
    <citation type="submission" date="2016-10" db="EMBL/GenBank/DDBJ databases">
        <authorList>
            <person name="de Groot N.N."/>
        </authorList>
    </citation>
    <scope>NUCLEOTIDE SEQUENCE [LARGE SCALE GENOMIC DNA]</scope>
    <source>
        <strain evidence="24 25">CGMCC 1.6134</strain>
    </source>
</reference>
<evidence type="ECO:0000313" key="25">
    <source>
        <dbReference type="Proteomes" id="UP000199668"/>
    </source>
</evidence>
<evidence type="ECO:0000256" key="11">
    <source>
        <dbReference type="ARBA" id="ARBA00022781"/>
    </source>
</evidence>
<dbReference type="UniPathway" id="UPA00705"/>
<keyword evidence="19 22" id="KW-0472">Membrane</keyword>
<keyword evidence="14 22" id="KW-1133">Transmembrane helix</keyword>
<comment type="similarity">
    <text evidence="4 21">Belongs to the heme-copper respiratory oxidase family.</text>
</comment>
<evidence type="ECO:0000256" key="8">
    <source>
        <dbReference type="ARBA" id="ARBA00022660"/>
    </source>
</evidence>
<feature type="transmembrane region" description="Helical" evidence="22">
    <location>
        <begin position="350"/>
        <end position="370"/>
    </location>
</feature>
<evidence type="ECO:0000256" key="3">
    <source>
        <dbReference type="ARBA" id="ARBA00004673"/>
    </source>
</evidence>
<comment type="cofactor">
    <cofactor evidence="22">
        <name>ferriheme a</name>
        <dbReference type="ChEBI" id="CHEBI:60532"/>
    </cofactor>
    <text evidence="22">Heme A3.</text>
</comment>
<dbReference type="GO" id="GO:0098803">
    <property type="term" value="C:respiratory chain complex"/>
    <property type="evidence" value="ECO:0007669"/>
    <property type="project" value="UniProtKB-UniRule"/>
</dbReference>
<name>A0A1I4ILV7_9BACI</name>
<feature type="transmembrane region" description="Helical" evidence="22">
    <location>
        <begin position="191"/>
        <end position="215"/>
    </location>
</feature>
<feature type="transmembrane region" description="Helical" evidence="22">
    <location>
        <begin position="499"/>
        <end position="520"/>
    </location>
</feature>
<dbReference type="PROSITE" id="PS50855">
    <property type="entry name" value="COX1"/>
    <property type="match status" value="1"/>
</dbReference>
<feature type="transmembrane region" description="Helical" evidence="22">
    <location>
        <begin position="235"/>
        <end position="257"/>
    </location>
</feature>
<keyword evidence="5 21" id="KW-0813">Transport</keyword>
<dbReference type="FunFam" id="1.20.210.10:FF:000006">
    <property type="entry name" value="Cytochrome c oxidase subunit 1"/>
    <property type="match status" value="1"/>
</dbReference>
<keyword evidence="16 22" id="KW-0408">Iron</keyword>
<evidence type="ECO:0000256" key="10">
    <source>
        <dbReference type="ARBA" id="ARBA00022723"/>
    </source>
</evidence>
<evidence type="ECO:0000256" key="1">
    <source>
        <dbReference type="ARBA" id="ARBA00000725"/>
    </source>
</evidence>
<evidence type="ECO:0000256" key="12">
    <source>
        <dbReference type="ARBA" id="ARBA00022967"/>
    </source>
</evidence>
<gene>
    <name evidence="24" type="ORF">SAMN04488054_102119</name>
</gene>
<evidence type="ECO:0000256" key="7">
    <source>
        <dbReference type="ARBA" id="ARBA00022617"/>
    </source>
</evidence>
<evidence type="ECO:0000256" key="4">
    <source>
        <dbReference type="ARBA" id="ARBA00009578"/>
    </source>
</evidence>
<evidence type="ECO:0000256" key="19">
    <source>
        <dbReference type="ARBA" id="ARBA00023136"/>
    </source>
</evidence>
<comment type="catalytic activity">
    <reaction evidence="20">
        <text>4 Fe(II)-[cytochrome c] + O2 + 8 H(+)(in) = 4 Fe(III)-[cytochrome c] + 2 H2O + 4 H(+)(out)</text>
        <dbReference type="Rhea" id="RHEA:11436"/>
        <dbReference type="Rhea" id="RHEA-COMP:10350"/>
        <dbReference type="Rhea" id="RHEA-COMP:14399"/>
        <dbReference type="ChEBI" id="CHEBI:15377"/>
        <dbReference type="ChEBI" id="CHEBI:15378"/>
        <dbReference type="ChEBI" id="CHEBI:15379"/>
        <dbReference type="ChEBI" id="CHEBI:29033"/>
        <dbReference type="ChEBI" id="CHEBI:29034"/>
        <dbReference type="EC" id="7.1.1.9"/>
    </reaction>
</comment>
<evidence type="ECO:0000256" key="6">
    <source>
        <dbReference type="ARBA" id="ARBA00022475"/>
    </source>
</evidence>
<dbReference type="InterPro" id="IPR023615">
    <property type="entry name" value="Cyt_c_Oxase_su1_BS"/>
</dbReference>
<comment type="function">
    <text evidence="22">Catalyzes quinol oxidation with the concomitant reduction of oxygen to water.</text>
</comment>
<feature type="transmembrane region" description="Helical" evidence="22">
    <location>
        <begin position="595"/>
        <end position="628"/>
    </location>
</feature>
<dbReference type="PROSITE" id="PS00077">
    <property type="entry name" value="COX1_CUB"/>
    <property type="match status" value="1"/>
</dbReference>
<dbReference type="GO" id="GO:0016682">
    <property type="term" value="F:oxidoreductase activity, acting on diphenols and related substances as donors, oxygen as acceptor"/>
    <property type="evidence" value="ECO:0007669"/>
    <property type="project" value="UniProtKB-UniRule"/>
</dbReference>
<keyword evidence="6 22" id="KW-1003">Cell membrane</keyword>
<dbReference type="STRING" id="266892.SAMN04488054_102119"/>
<feature type="transmembrane region" description="Helical" evidence="22">
    <location>
        <begin position="20"/>
        <end position="43"/>
    </location>
</feature>
<feature type="transmembrane region" description="Helical" evidence="22">
    <location>
        <begin position="424"/>
        <end position="442"/>
    </location>
</feature>
<feature type="transmembrane region" description="Helical" evidence="22">
    <location>
        <begin position="382"/>
        <end position="404"/>
    </location>
</feature>
<keyword evidence="8 21" id="KW-0679">Respiratory chain</keyword>
<dbReference type="AlphaFoldDB" id="A0A1I4ILV7"/>
<keyword evidence="17 22" id="KW-0186">Copper</keyword>
<dbReference type="NCBIfam" id="TIGR02882">
    <property type="entry name" value="QoxB"/>
    <property type="match status" value="1"/>
</dbReference>
<keyword evidence="12" id="KW-1278">Translocase</keyword>
<keyword evidence="11 22" id="KW-0375">Hydrogen ion transport</keyword>
<dbReference type="SUPFAM" id="SSF81442">
    <property type="entry name" value="Cytochrome c oxidase subunit I-like"/>
    <property type="match status" value="1"/>
</dbReference>